<evidence type="ECO:0000256" key="22">
    <source>
        <dbReference type="ARBA" id="ARBA00025536"/>
    </source>
</evidence>
<keyword evidence="16" id="KW-0931">ER-Golgi transport</keyword>
<keyword evidence="19" id="KW-0333">Golgi apparatus</keyword>
<evidence type="ECO:0000256" key="3">
    <source>
        <dbReference type="ARBA" id="ARBA00004347"/>
    </source>
</evidence>
<name>A0A1J7G6Z2_LUPAN</name>
<evidence type="ECO:0000256" key="15">
    <source>
        <dbReference type="ARBA" id="ARBA00022840"/>
    </source>
</evidence>
<comment type="subcellular location">
    <subcellularLocation>
        <location evidence="1">Cell membrane</location>
        <topology evidence="1">Single-pass membrane protein</topology>
    </subcellularLocation>
    <subcellularLocation>
        <location evidence="3">Cytoplasmic vesicle</location>
        <location evidence="3">COPI-coated vesicle membrane</location>
        <topology evidence="3">Peripheral membrane protein</topology>
        <orientation evidence="3">Cytoplasmic side</orientation>
    </subcellularLocation>
    <subcellularLocation>
        <location evidence="2">Golgi apparatus membrane</location>
        <topology evidence="2">Peripheral membrane protein</topology>
        <orientation evidence="2">Cytoplasmic side</orientation>
    </subcellularLocation>
</comment>
<dbReference type="Gene3D" id="3.30.310.10">
    <property type="entry name" value="TATA-Binding Protein"/>
    <property type="match status" value="1"/>
</dbReference>
<evidence type="ECO:0000256" key="16">
    <source>
        <dbReference type="ARBA" id="ARBA00022892"/>
    </source>
</evidence>
<dbReference type="InterPro" id="IPR013040">
    <property type="entry name" value="Coatomer_gsu_app_Ig-like_dom"/>
</dbReference>
<dbReference type="InterPro" id="IPR013041">
    <property type="entry name" value="Clathrin_app_Ig-like_sf"/>
</dbReference>
<evidence type="ECO:0000313" key="27">
    <source>
        <dbReference type="EMBL" id="OIV96267.1"/>
    </source>
</evidence>
<keyword evidence="17" id="KW-0653">Protein transport</keyword>
<dbReference type="GO" id="GO:0004674">
    <property type="term" value="F:protein serine/threonine kinase activity"/>
    <property type="evidence" value="ECO:0007669"/>
    <property type="project" value="UniProtKB-KW"/>
</dbReference>
<dbReference type="PANTHER" id="PTHR10261">
    <property type="entry name" value="COATOMER SUBUNIT GAMMA"/>
    <property type="match status" value="1"/>
</dbReference>
<keyword evidence="12" id="KW-0677">Repeat</keyword>
<dbReference type="InterPro" id="IPR000719">
    <property type="entry name" value="Prot_kinase_dom"/>
</dbReference>
<dbReference type="InterPro" id="IPR017106">
    <property type="entry name" value="Coatomer_gsu"/>
</dbReference>
<evidence type="ECO:0000256" key="6">
    <source>
        <dbReference type="ARBA" id="ARBA00022448"/>
    </source>
</evidence>
<dbReference type="FunFam" id="1.10.510.10:FF:000783">
    <property type="entry name" value="Proline-rich receptor-like protein kinase PERK4"/>
    <property type="match status" value="1"/>
</dbReference>
<accession>A0A1J7G6Z2</accession>
<dbReference type="PROSITE" id="PS00108">
    <property type="entry name" value="PROTEIN_KINASE_ST"/>
    <property type="match status" value="1"/>
</dbReference>
<evidence type="ECO:0000256" key="25">
    <source>
        <dbReference type="SAM" id="Phobius"/>
    </source>
</evidence>
<gene>
    <name evidence="27" type="ORF">TanjilG_05107</name>
</gene>
<evidence type="ECO:0000256" key="7">
    <source>
        <dbReference type="ARBA" id="ARBA00022475"/>
    </source>
</evidence>
<organism evidence="27 28">
    <name type="scientific">Lupinus angustifolius</name>
    <name type="common">Narrow-leaved blue lupine</name>
    <dbReference type="NCBI Taxonomy" id="3871"/>
    <lineage>
        <taxon>Eukaryota</taxon>
        <taxon>Viridiplantae</taxon>
        <taxon>Streptophyta</taxon>
        <taxon>Embryophyta</taxon>
        <taxon>Tracheophyta</taxon>
        <taxon>Spermatophyta</taxon>
        <taxon>Magnoliopsida</taxon>
        <taxon>eudicotyledons</taxon>
        <taxon>Gunneridae</taxon>
        <taxon>Pentapetalae</taxon>
        <taxon>rosids</taxon>
        <taxon>fabids</taxon>
        <taxon>Fabales</taxon>
        <taxon>Fabaceae</taxon>
        <taxon>Papilionoideae</taxon>
        <taxon>50 kb inversion clade</taxon>
        <taxon>genistoids sensu lato</taxon>
        <taxon>core genistoids</taxon>
        <taxon>Genisteae</taxon>
        <taxon>Lupinus</taxon>
    </lineage>
</organism>
<dbReference type="SUPFAM" id="SSF49348">
    <property type="entry name" value="Clathrin adaptor appendage domain"/>
    <property type="match status" value="1"/>
</dbReference>
<dbReference type="GO" id="GO:0030126">
    <property type="term" value="C:COPI vesicle coat"/>
    <property type="evidence" value="ECO:0007669"/>
    <property type="project" value="InterPro"/>
</dbReference>
<evidence type="ECO:0000256" key="4">
    <source>
        <dbReference type="ARBA" id="ARBA00010720"/>
    </source>
</evidence>
<dbReference type="PROSITE" id="PS50011">
    <property type="entry name" value="PROTEIN_KINASE_DOM"/>
    <property type="match status" value="1"/>
</dbReference>
<feature type="transmembrane region" description="Helical" evidence="25">
    <location>
        <begin position="157"/>
        <end position="181"/>
    </location>
</feature>
<evidence type="ECO:0000256" key="10">
    <source>
        <dbReference type="ARBA" id="ARBA00022679"/>
    </source>
</evidence>
<dbReference type="InterPro" id="IPR032154">
    <property type="entry name" value="Coatomer_g_Cpla"/>
</dbReference>
<proteinExistence type="inferred from homology"/>
<dbReference type="Gene3D" id="2.60.40.1480">
    <property type="entry name" value="Coatomer, gamma subunit, appendage domain"/>
    <property type="match status" value="1"/>
</dbReference>
<keyword evidence="10" id="KW-0808">Transferase</keyword>
<dbReference type="Pfam" id="PF08752">
    <property type="entry name" value="COP-gamma_platf"/>
    <property type="match status" value="1"/>
</dbReference>
<evidence type="ECO:0000256" key="14">
    <source>
        <dbReference type="ARBA" id="ARBA00022777"/>
    </source>
</evidence>
<dbReference type="GO" id="GO:0006891">
    <property type="term" value="P:intra-Golgi vesicle-mediated transport"/>
    <property type="evidence" value="ECO:0007669"/>
    <property type="project" value="TreeGrafter"/>
</dbReference>
<feature type="region of interest" description="Disordered" evidence="24">
    <location>
        <begin position="189"/>
        <end position="280"/>
    </location>
</feature>
<dbReference type="SMART" id="SM00220">
    <property type="entry name" value="S_TKc"/>
    <property type="match status" value="1"/>
</dbReference>
<dbReference type="FunFam" id="1.25.10.10:FF:000071">
    <property type="entry name" value="Coatomer subunit gamma"/>
    <property type="match status" value="1"/>
</dbReference>
<evidence type="ECO:0000256" key="8">
    <source>
        <dbReference type="ARBA" id="ARBA00022490"/>
    </source>
</evidence>
<evidence type="ECO:0000256" key="17">
    <source>
        <dbReference type="ARBA" id="ARBA00022927"/>
    </source>
</evidence>
<feature type="binding site" evidence="23">
    <location>
        <position position="330"/>
    </location>
    <ligand>
        <name>ATP</name>
        <dbReference type="ChEBI" id="CHEBI:30616"/>
    </ligand>
</feature>
<dbReference type="Gene3D" id="1.10.510.10">
    <property type="entry name" value="Transferase(Phosphotransferase) domain 1"/>
    <property type="match status" value="1"/>
</dbReference>
<evidence type="ECO:0000256" key="11">
    <source>
        <dbReference type="ARBA" id="ARBA00022692"/>
    </source>
</evidence>
<sequence length="1491" mass="162601">MSSDSSDSPPPESNTPPSSSPPPPSDDNSSSPPPPSGDNSSPPPPSDSSQSPPPPSDDNSPPPSSPPPSSPPPSSPPPPSDDQKSPPPPDNDNGSSQSPPPPPPNNKSPNHQPPPPPSVGNGKFSPPPPRHELSEPSPNSGKSNNTPSSDGGGGSSIGVPAIIGIAAGAGLLLLVAILLIIACSRRKKKSSDSPVRYFNHTSDDNYFKRQNPPAAGPNQYGYNNNREHVLNIPPPPGAVWGGALTPPPPPPPQFNSSEMSSSSYSNSGPHGPVLPPPHPSVALGFNQSSFTFEELSAATSGFTQRNLLGEGGFGYVHKGFLPNGKEIAVKSLKSTGGQGDREFQAEVDTISRVHHRHLVSLVGYSISDSKKLLVYEFVPNKTLEYHLHGKGRPVMDWGTRLRIAIGSAKGLAYLHEDCHPRIIHRDIKAANILIENNFDAKVSDFGLAKFSQDTNTHVSTRVMGTFGGKLTDKSDVFSYGIMLLELITGRRPIDNTAQYEDQSLVDWARPVCVKAIESGSFEELVDPRLEGNYIIQEIAHMVACASACVRHSAKRRPRMSQVVRVLEGDVSLDVLNHEGVKPGQSTMYSGASSGEYGASAYLADMKQFKKLALESGTANSDLYGNTNDYSPFSGIEKGAVLQEARVFNDPQLHPTTCSQVITKLLYLLNQGETFTKVEATEVFFAVTKLFQSRDMGLRRMVYLIIKEISPSADEVIIVTSSLMKDMNSKIDMYRANAIRVLCRITDGTLLTQIERYLKQAIVDKNPVVASAALVSGIHILQTNPEIVKRWSNEVQEAVQSRAALVQFHALALLHQIRQNDRLAVSKLVTSLTRGTVRSPLAQCLLIRYTSQVIRESGNNNQSGDRPFYDYLESCLRHKSEMVTFEAARAVTELNGVTSRELTPAITVLQLFLSSSKPVLRFAAVAMTHPMAVTNCNIDMESLISDQNRSIATLAITTLLKTGNESSVDRLMKQITNFMSDIADEFKIVVVEAIRSLCLKFPLKYRSFMNFLSNILREEGGFDYKKAIVDSIVMLIRDIPDAKETGLLHLCEFIEDCEFTYLSTQILHFLGIEGPKTSDPSKYMRYIYNRVHLENATVRACAVSTLAKFGAAVDALKPRILVLLRRCLFDNDDEVRDRATLYLNTLGGDGSVTETDKVKDFVFAYLDIPLVNLETSLKNYVPAEEAFDINSVPKEVKYQPLAEKKATGKKPTGLGAPPSGPTSTGDGYERMLSLIPEFANFGKLFKSSAPVELTEAETEYAVNVVKHIFDKHVVFQYNCTNTIPEQLLEDVIVIVDASEAEEFSEGFSKPLRSLPYDSPGQTFVAFEKPEGVPTVGKFSNILKFIIKEVDPTTGETEDDGVEDEYQLEDLEVVAADYILKVGVTNFKNAWESMGPDFERVDEYGLGPRESLAEAVNTVINLLGLQPCEGTEVVPPNSRSHTCLLSGVFIGNVKVLVRLSFGLDGPKDVAMKLSVRSDDETVSDAIHEIVGSG</sequence>
<dbReference type="EMBL" id="CM007375">
    <property type="protein sequence ID" value="OIV96267.1"/>
    <property type="molecule type" value="Genomic_DNA"/>
</dbReference>
<evidence type="ECO:0000256" key="12">
    <source>
        <dbReference type="ARBA" id="ARBA00022737"/>
    </source>
</evidence>
<keyword evidence="21" id="KW-0968">Cytoplasmic vesicle</keyword>
<comment type="similarity">
    <text evidence="4">Belongs to the COPG family.</text>
</comment>
<dbReference type="STRING" id="3871.A0A1J7G6Z2"/>
<feature type="compositionally biased region" description="Pro residues" evidence="24">
    <location>
        <begin position="98"/>
        <end position="118"/>
    </location>
</feature>
<dbReference type="GO" id="GO:0005198">
    <property type="term" value="F:structural molecule activity"/>
    <property type="evidence" value="ECO:0007669"/>
    <property type="project" value="InterPro"/>
</dbReference>
<dbReference type="GO" id="GO:0005783">
    <property type="term" value="C:endoplasmic reticulum"/>
    <property type="evidence" value="ECO:0007669"/>
    <property type="project" value="TreeGrafter"/>
</dbReference>
<dbReference type="InterPro" id="IPR012295">
    <property type="entry name" value="TBP_dom_sf"/>
</dbReference>
<dbReference type="InterPro" id="IPR011009">
    <property type="entry name" value="Kinase-like_dom_sf"/>
</dbReference>
<dbReference type="SUPFAM" id="SSF48371">
    <property type="entry name" value="ARM repeat"/>
    <property type="match status" value="1"/>
</dbReference>
<evidence type="ECO:0000256" key="20">
    <source>
        <dbReference type="ARBA" id="ARBA00023136"/>
    </source>
</evidence>
<dbReference type="GO" id="GO:0005793">
    <property type="term" value="C:endoplasmic reticulum-Golgi intermediate compartment"/>
    <property type="evidence" value="ECO:0007669"/>
    <property type="project" value="TreeGrafter"/>
</dbReference>
<dbReference type="Pfam" id="PF16381">
    <property type="entry name" value="Coatomer_g_Cpla"/>
    <property type="match status" value="1"/>
</dbReference>
<dbReference type="FunFam" id="2.60.40.1480:FF:000002">
    <property type="entry name" value="Coatomer subunit gamma"/>
    <property type="match status" value="1"/>
</dbReference>
<dbReference type="Gene3D" id="1.25.10.10">
    <property type="entry name" value="Leucine-rich Repeat Variant"/>
    <property type="match status" value="2"/>
</dbReference>
<dbReference type="InterPro" id="IPR009028">
    <property type="entry name" value="Coatomer/calthrin_app_sub_C"/>
</dbReference>
<dbReference type="Pfam" id="PF01602">
    <property type="entry name" value="Adaptin_N"/>
    <property type="match status" value="1"/>
</dbReference>
<dbReference type="FunFam" id="3.30.310.10:FF:000011">
    <property type="entry name" value="Coatomer subunit gamma"/>
    <property type="match status" value="1"/>
</dbReference>
<feature type="compositionally biased region" description="Low complexity" evidence="24">
    <location>
        <begin position="256"/>
        <end position="271"/>
    </location>
</feature>
<dbReference type="InterPro" id="IPR037067">
    <property type="entry name" value="Coatomer_gsu_app_sf"/>
</dbReference>
<dbReference type="Proteomes" id="UP000188354">
    <property type="component" value="Chromosome LG15"/>
</dbReference>
<dbReference type="PROSITE" id="PS00107">
    <property type="entry name" value="PROTEIN_KINASE_ATP"/>
    <property type="match status" value="1"/>
</dbReference>
<feature type="domain" description="Protein kinase" evidence="26">
    <location>
        <begin position="302"/>
        <end position="580"/>
    </location>
</feature>
<protein>
    <recommendedName>
        <fullName evidence="26">Protein kinase domain-containing protein</fullName>
    </recommendedName>
</protein>
<dbReference type="FunFam" id="3.30.200.20:FF:000212">
    <property type="entry name" value="Proline-rich receptor-like protein kinase PERK8"/>
    <property type="match status" value="1"/>
</dbReference>
<evidence type="ECO:0000256" key="5">
    <source>
        <dbReference type="ARBA" id="ARBA00011775"/>
    </source>
</evidence>
<keyword evidence="6" id="KW-0813">Transport</keyword>
<evidence type="ECO:0000256" key="13">
    <source>
        <dbReference type="ARBA" id="ARBA00022741"/>
    </source>
</evidence>
<feature type="compositionally biased region" description="Polar residues" evidence="24">
    <location>
        <begin position="136"/>
        <end position="149"/>
    </location>
</feature>
<evidence type="ECO:0000256" key="19">
    <source>
        <dbReference type="ARBA" id="ARBA00023034"/>
    </source>
</evidence>
<dbReference type="GO" id="GO:0005886">
    <property type="term" value="C:plasma membrane"/>
    <property type="evidence" value="ECO:0007669"/>
    <property type="project" value="UniProtKB-SubCell"/>
</dbReference>
<evidence type="ECO:0000259" key="26">
    <source>
        <dbReference type="PROSITE" id="PS50011"/>
    </source>
</evidence>
<keyword evidence="8" id="KW-0963">Cytoplasm</keyword>
<dbReference type="SUPFAM" id="SSF56112">
    <property type="entry name" value="Protein kinase-like (PK-like)"/>
    <property type="match status" value="1"/>
</dbReference>
<evidence type="ECO:0000256" key="1">
    <source>
        <dbReference type="ARBA" id="ARBA00004162"/>
    </source>
</evidence>
<evidence type="ECO:0000313" key="28">
    <source>
        <dbReference type="Proteomes" id="UP000188354"/>
    </source>
</evidence>
<evidence type="ECO:0000256" key="21">
    <source>
        <dbReference type="ARBA" id="ARBA00023329"/>
    </source>
</evidence>
<keyword evidence="18 25" id="KW-1133">Transmembrane helix</keyword>
<dbReference type="GO" id="GO:0005524">
    <property type="term" value="F:ATP binding"/>
    <property type="evidence" value="ECO:0007669"/>
    <property type="project" value="UniProtKB-UniRule"/>
</dbReference>
<evidence type="ECO:0000256" key="24">
    <source>
        <dbReference type="SAM" id="MobiDB-lite"/>
    </source>
</evidence>
<dbReference type="InterPro" id="IPR016024">
    <property type="entry name" value="ARM-type_fold"/>
</dbReference>
<keyword evidence="15 23" id="KW-0067">ATP-binding</keyword>
<dbReference type="InterPro" id="IPR017441">
    <property type="entry name" value="Protein_kinase_ATP_BS"/>
</dbReference>
<dbReference type="InterPro" id="IPR002553">
    <property type="entry name" value="Clathrin/coatomer_adapt-like_N"/>
</dbReference>
<dbReference type="InterPro" id="IPR001245">
    <property type="entry name" value="Ser-Thr/Tyr_kinase_cat_dom"/>
</dbReference>
<keyword evidence="11 25" id="KW-0812">Transmembrane</keyword>
<dbReference type="Pfam" id="PF07714">
    <property type="entry name" value="PK_Tyr_Ser-Thr"/>
    <property type="match status" value="1"/>
</dbReference>
<comment type="subunit">
    <text evidence="5">Oligomeric complex that consists of at least the alpha, beta, beta', gamma, delta, epsilon and zeta subunits.</text>
</comment>
<evidence type="ECO:0000256" key="9">
    <source>
        <dbReference type="ARBA" id="ARBA00022527"/>
    </source>
</evidence>
<feature type="region of interest" description="Disordered" evidence="24">
    <location>
        <begin position="1"/>
        <end position="152"/>
    </location>
</feature>
<keyword evidence="20 25" id="KW-0472">Membrane</keyword>
<dbReference type="GO" id="GO:0000139">
    <property type="term" value="C:Golgi membrane"/>
    <property type="evidence" value="ECO:0007669"/>
    <property type="project" value="UniProtKB-SubCell"/>
</dbReference>
<dbReference type="GO" id="GO:0006886">
    <property type="term" value="P:intracellular protein transport"/>
    <property type="evidence" value="ECO:0007669"/>
    <property type="project" value="InterPro"/>
</dbReference>
<dbReference type="Gene3D" id="3.30.200.20">
    <property type="entry name" value="Phosphorylase Kinase, domain 1"/>
    <property type="match status" value="1"/>
</dbReference>
<keyword evidence="13 23" id="KW-0547">Nucleotide-binding</keyword>
<dbReference type="GO" id="GO:0009306">
    <property type="term" value="P:protein secretion"/>
    <property type="evidence" value="ECO:0007669"/>
    <property type="project" value="TreeGrafter"/>
</dbReference>
<keyword evidence="14" id="KW-0418">Kinase</keyword>
<dbReference type="PANTHER" id="PTHR10261:SF6">
    <property type="entry name" value="COATOMER SUBUNIT GAMMA"/>
    <property type="match status" value="1"/>
</dbReference>
<comment type="function">
    <text evidence="22">The coatomer is a cytosolic protein complex that binds to dilysine motifs and reversibly associates with Golgi non-clathrin-coated vesicles, which further mediate biosynthetic protein transport from the ER, via the Golgi up to the trans Golgi network. Coatomer complex is required for budding from Golgi membranes, and is essential for the retrograde Golgi-to-ER transport of dilysine-tagged proteins.</text>
</comment>
<dbReference type="InterPro" id="IPR011989">
    <property type="entry name" value="ARM-like"/>
</dbReference>
<reference evidence="27 28" key="1">
    <citation type="journal article" date="2017" name="Plant Biotechnol. J.">
        <title>A comprehensive draft genome sequence for lupin (Lupinus angustifolius), an emerging health food: insights into plant-microbe interactions and legume evolution.</title>
        <authorList>
            <person name="Hane J.K."/>
            <person name="Ming Y."/>
            <person name="Kamphuis L.G."/>
            <person name="Nelson M.N."/>
            <person name="Garg G."/>
            <person name="Atkins C.A."/>
            <person name="Bayer P.E."/>
            <person name="Bravo A."/>
            <person name="Bringans S."/>
            <person name="Cannon S."/>
            <person name="Edwards D."/>
            <person name="Foley R."/>
            <person name="Gao L.L."/>
            <person name="Harrison M.J."/>
            <person name="Huang W."/>
            <person name="Hurgobin B."/>
            <person name="Li S."/>
            <person name="Liu C.W."/>
            <person name="McGrath A."/>
            <person name="Morahan G."/>
            <person name="Murray J."/>
            <person name="Weller J."/>
            <person name="Jian J."/>
            <person name="Singh K.B."/>
        </authorList>
    </citation>
    <scope>NUCLEOTIDE SEQUENCE [LARGE SCALE GENOMIC DNA]</scope>
    <source>
        <strain evidence="28">cv. Tanjil</strain>
        <tissue evidence="27">Whole plant</tissue>
    </source>
</reference>
<keyword evidence="9" id="KW-0723">Serine/threonine-protein kinase</keyword>
<evidence type="ECO:0000256" key="23">
    <source>
        <dbReference type="PROSITE-ProRule" id="PRU10141"/>
    </source>
</evidence>
<evidence type="ECO:0000256" key="18">
    <source>
        <dbReference type="ARBA" id="ARBA00022989"/>
    </source>
</evidence>
<dbReference type="FunFam" id="1.25.10.10:FF:000078">
    <property type="entry name" value="Coatomer subunit gamma"/>
    <property type="match status" value="1"/>
</dbReference>
<evidence type="ECO:0000256" key="2">
    <source>
        <dbReference type="ARBA" id="ARBA00004255"/>
    </source>
</evidence>
<keyword evidence="7" id="KW-1003">Cell membrane</keyword>
<dbReference type="SUPFAM" id="SSF55711">
    <property type="entry name" value="Subdomain of clathrin and coatomer appendage domain"/>
    <property type="match status" value="1"/>
</dbReference>
<dbReference type="InterPro" id="IPR008271">
    <property type="entry name" value="Ser/Thr_kinase_AS"/>
</dbReference>
<feature type="compositionally biased region" description="Pro residues" evidence="24">
    <location>
        <begin position="8"/>
        <end position="90"/>
    </location>
</feature>
<dbReference type="Gramene" id="OIV96267">
    <property type="protein sequence ID" value="OIV96267"/>
    <property type="gene ID" value="TanjilG_05107"/>
</dbReference>
<keyword evidence="28" id="KW-1185">Reference proteome</keyword>
<dbReference type="GO" id="GO:0006888">
    <property type="term" value="P:endoplasmic reticulum to Golgi vesicle-mediated transport"/>
    <property type="evidence" value="ECO:0007669"/>
    <property type="project" value="TreeGrafter"/>
</dbReference>